<evidence type="ECO:0000256" key="3">
    <source>
        <dbReference type="RuleBase" id="RU000363"/>
    </source>
</evidence>
<dbReference type="SMART" id="SM00822">
    <property type="entry name" value="PKS_KR"/>
    <property type="match status" value="1"/>
</dbReference>
<proteinExistence type="inferred from homology"/>
<evidence type="ECO:0000256" key="1">
    <source>
        <dbReference type="ARBA" id="ARBA00006484"/>
    </source>
</evidence>
<dbReference type="InterPro" id="IPR057326">
    <property type="entry name" value="KR_dom"/>
</dbReference>
<name>A0A1R0L0S9_9PSEU</name>
<dbReference type="Pfam" id="PF00106">
    <property type="entry name" value="adh_short"/>
    <property type="match status" value="1"/>
</dbReference>
<dbReference type="PRINTS" id="PR00081">
    <property type="entry name" value="GDHRDH"/>
</dbReference>
<sequence>MTSIEGAVVLVTGGQRGLGKAFVAELLDRGAAKVYATARTPREETDPRIVPLPLDVTDPESVRALAEKASDATIVFNNAGILGLGSLLGSGGLDVDAHRPVFETNVFGALRIAQAFAPRLKDGGALVNVHSVLSWAAGSGSYGASKAAFWSLTNSLRIEFAEQGTQVVGVHLGYTDTDMTQGLDIPKNDPRDVARQVVDGLEKGETEVLTDDVTRRVKAALSGPVEHLGTSRIGAEEKALARAARPR</sequence>
<evidence type="ECO:0000313" key="5">
    <source>
        <dbReference type="EMBL" id="OLZ55398.1"/>
    </source>
</evidence>
<dbReference type="PANTHER" id="PTHR43391">
    <property type="entry name" value="RETINOL DEHYDROGENASE-RELATED"/>
    <property type="match status" value="1"/>
</dbReference>
<dbReference type="EMBL" id="MQUQ01000003">
    <property type="protein sequence ID" value="OLZ55398.1"/>
    <property type="molecule type" value="Genomic_DNA"/>
</dbReference>
<organism evidence="5 6">
    <name type="scientific">Amycolatopsis coloradensis</name>
    <dbReference type="NCBI Taxonomy" id="76021"/>
    <lineage>
        <taxon>Bacteria</taxon>
        <taxon>Bacillati</taxon>
        <taxon>Actinomycetota</taxon>
        <taxon>Actinomycetes</taxon>
        <taxon>Pseudonocardiales</taxon>
        <taxon>Pseudonocardiaceae</taxon>
        <taxon>Amycolatopsis</taxon>
    </lineage>
</organism>
<dbReference type="PANTHER" id="PTHR43391:SF91">
    <property type="entry name" value="OS04G0390700 PROTEIN"/>
    <property type="match status" value="1"/>
</dbReference>
<dbReference type="GO" id="GO:0005829">
    <property type="term" value="C:cytosol"/>
    <property type="evidence" value="ECO:0007669"/>
    <property type="project" value="TreeGrafter"/>
</dbReference>
<keyword evidence="2" id="KW-0560">Oxidoreductase</keyword>
<dbReference type="PRINTS" id="PR00080">
    <property type="entry name" value="SDRFAMILY"/>
</dbReference>
<dbReference type="OrthoDB" id="3212478at2"/>
<keyword evidence="6" id="KW-1185">Reference proteome</keyword>
<feature type="domain" description="Ketoreductase" evidence="4">
    <location>
        <begin position="7"/>
        <end position="175"/>
    </location>
</feature>
<comment type="similarity">
    <text evidence="1 3">Belongs to the short-chain dehydrogenases/reductases (SDR) family.</text>
</comment>
<dbReference type="InterPro" id="IPR036291">
    <property type="entry name" value="NAD(P)-bd_dom_sf"/>
</dbReference>
<evidence type="ECO:0000259" key="4">
    <source>
        <dbReference type="SMART" id="SM00822"/>
    </source>
</evidence>
<comment type="caution">
    <text evidence="5">The sequence shown here is derived from an EMBL/GenBank/DDBJ whole genome shotgun (WGS) entry which is preliminary data.</text>
</comment>
<gene>
    <name evidence="5" type="ORF">BS329_05215</name>
</gene>
<evidence type="ECO:0000313" key="6">
    <source>
        <dbReference type="Proteomes" id="UP000187486"/>
    </source>
</evidence>
<dbReference type="AlphaFoldDB" id="A0A1R0L0S9"/>
<reference evidence="5 6" key="1">
    <citation type="submission" date="2016-01" db="EMBL/GenBank/DDBJ databases">
        <title>Amycolatopsis coloradensis genome sequencing and assembly.</title>
        <authorList>
            <person name="Mayilraj S."/>
        </authorList>
    </citation>
    <scope>NUCLEOTIDE SEQUENCE [LARGE SCALE GENOMIC DNA]</scope>
    <source>
        <strain evidence="5 6">DSM 44225</strain>
    </source>
</reference>
<dbReference type="RefSeq" id="WP_076156087.1">
    <property type="nucleotide sequence ID" value="NZ_JBEZVB010000028.1"/>
</dbReference>
<dbReference type="GO" id="GO:0016491">
    <property type="term" value="F:oxidoreductase activity"/>
    <property type="evidence" value="ECO:0007669"/>
    <property type="project" value="UniProtKB-KW"/>
</dbReference>
<dbReference type="STRING" id="76021.BS329_05215"/>
<accession>A0A1R0L0S9</accession>
<dbReference type="Gene3D" id="3.40.50.720">
    <property type="entry name" value="NAD(P)-binding Rossmann-like Domain"/>
    <property type="match status" value="1"/>
</dbReference>
<dbReference type="SUPFAM" id="SSF51735">
    <property type="entry name" value="NAD(P)-binding Rossmann-fold domains"/>
    <property type="match status" value="1"/>
</dbReference>
<dbReference type="NCBIfam" id="NF006119">
    <property type="entry name" value="PRK08264.1-5"/>
    <property type="match status" value="1"/>
</dbReference>
<protein>
    <submittedName>
        <fullName evidence="5">Short-chain dehydrogenase</fullName>
    </submittedName>
</protein>
<dbReference type="Proteomes" id="UP000187486">
    <property type="component" value="Unassembled WGS sequence"/>
</dbReference>
<evidence type="ECO:0000256" key="2">
    <source>
        <dbReference type="ARBA" id="ARBA00023002"/>
    </source>
</evidence>
<dbReference type="InterPro" id="IPR002347">
    <property type="entry name" value="SDR_fam"/>
</dbReference>